<name>A0AAW8AZW2_9GAMM</name>
<dbReference type="GO" id="GO:0005829">
    <property type="term" value="C:cytosol"/>
    <property type="evidence" value="ECO:0007669"/>
    <property type="project" value="TreeGrafter"/>
</dbReference>
<evidence type="ECO:0000313" key="11">
    <source>
        <dbReference type="EMBL" id="MDP1519397.1"/>
    </source>
</evidence>
<dbReference type="InterPro" id="IPR013785">
    <property type="entry name" value="Aldolase_TIM"/>
</dbReference>
<dbReference type="EMBL" id="JAUUUU010000001">
    <property type="protein sequence ID" value="MDP1519397.1"/>
    <property type="molecule type" value="Genomic_DNA"/>
</dbReference>
<comment type="similarity">
    <text evidence="9 10">Belongs to the TrpA family.</text>
</comment>
<dbReference type="PANTHER" id="PTHR43406:SF1">
    <property type="entry name" value="TRYPTOPHAN SYNTHASE ALPHA CHAIN, CHLOROPLASTIC"/>
    <property type="match status" value="1"/>
</dbReference>
<comment type="pathway">
    <text evidence="2 9">Amino-acid biosynthesis; L-tryptophan biosynthesis; L-tryptophan from chorismate: step 5/5.</text>
</comment>
<evidence type="ECO:0000256" key="9">
    <source>
        <dbReference type="HAMAP-Rule" id="MF_00131"/>
    </source>
</evidence>
<keyword evidence="6 9" id="KW-0057">Aromatic amino acid biosynthesis</keyword>
<dbReference type="Pfam" id="PF00290">
    <property type="entry name" value="Trp_syntA"/>
    <property type="match status" value="1"/>
</dbReference>
<comment type="function">
    <text evidence="1 9">The alpha subunit is responsible for the aldol cleavage of indoleglycerol phosphate to indole and glyceraldehyde 3-phosphate.</text>
</comment>
<dbReference type="FunFam" id="3.20.20.70:FF:000037">
    <property type="entry name" value="Tryptophan synthase alpha chain"/>
    <property type="match status" value="1"/>
</dbReference>
<comment type="catalytic activity">
    <reaction evidence="8 9">
        <text>(1S,2R)-1-C-(indol-3-yl)glycerol 3-phosphate + L-serine = D-glyceraldehyde 3-phosphate + L-tryptophan + H2O</text>
        <dbReference type="Rhea" id="RHEA:10532"/>
        <dbReference type="ChEBI" id="CHEBI:15377"/>
        <dbReference type="ChEBI" id="CHEBI:33384"/>
        <dbReference type="ChEBI" id="CHEBI:57912"/>
        <dbReference type="ChEBI" id="CHEBI:58866"/>
        <dbReference type="ChEBI" id="CHEBI:59776"/>
        <dbReference type="EC" id="4.2.1.20"/>
    </reaction>
</comment>
<dbReference type="EC" id="4.2.1.20" evidence="9"/>
<dbReference type="Gene3D" id="3.20.20.70">
    <property type="entry name" value="Aldolase class I"/>
    <property type="match status" value="1"/>
</dbReference>
<comment type="caution">
    <text evidence="11">The sequence shown here is derived from an EMBL/GenBank/DDBJ whole genome shotgun (WGS) entry which is preliminary data.</text>
</comment>
<evidence type="ECO:0000256" key="8">
    <source>
        <dbReference type="ARBA" id="ARBA00049047"/>
    </source>
</evidence>
<comment type="subunit">
    <text evidence="3 9">Tetramer of two alpha and two beta chains.</text>
</comment>
<proteinExistence type="inferred from homology"/>
<evidence type="ECO:0000256" key="5">
    <source>
        <dbReference type="ARBA" id="ARBA00022822"/>
    </source>
</evidence>
<dbReference type="CDD" id="cd04724">
    <property type="entry name" value="Tryptophan_synthase_alpha"/>
    <property type="match status" value="1"/>
</dbReference>
<evidence type="ECO:0000313" key="12">
    <source>
        <dbReference type="Proteomes" id="UP001178354"/>
    </source>
</evidence>
<accession>A0AAW8AZW2</accession>
<reference evidence="11" key="2">
    <citation type="submission" date="2023-08" db="EMBL/GenBank/DDBJ databases">
        <authorList>
            <person name="Luo J."/>
        </authorList>
    </citation>
    <scope>NUCLEOTIDE SEQUENCE</scope>
    <source>
        <strain evidence="11">DSM 25064</strain>
    </source>
</reference>
<sequence length="271" mass="28929">MNRISKRFESLRKQGRKALVPYVVSGDPAKGVTLPVMHALVESGADIIELGVPFSDPNAEGPVIQRAHERALAHGSSLRDALAQVKQFRETDTETPVLLMGYANPIERMGYETFIAAALDAGVDGVLTVDLPPEEAQEFNQHLSEAGIENIFLLAPTSSHERQKMVTSMAGGFIYYVSLKGVTGAGHLDVVSVQEHVDHIRSLTELPVCVGFGIKDGASARAVADLSDGAVVGSVLVNRMAELAESGEVDPLVYAKGVSALIAEMRQALDN</sequence>
<evidence type="ECO:0000256" key="1">
    <source>
        <dbReference type="ARBA" id="ARBA00003365"/>
    </source>
</evidence>
<reference evidence="11" key="1">
    <citation type="journal article" date="2010" name="Int. J. Syst. Evol. Microbiol.">
        <title>Porticoccus litoralis gen. nov., sp. nov., a gammaproteobacterium isolated from the Yellow Sea.</title>
        <authorList>
            <person name="Oh H.M."/>
            <person name="Kim H."/>
            <person name="Kim K.M."/>
            <person name="Min G.S."/>
            <person name="Cho J.C."/>
        </authorList>
    </citation>
    <scope>NUCLEOTIDE SEQUENCE</scope>
    <source>
        <strain evidence="11">DSM 25064</strain>
    </source>
</reference>
<keyword evidence="12" id="KW-1185">Reference proteome</keyword>
<dbReference type="HAMAP" id="MF_00131">
    <property type="entry name" value="Trp_synth_alpha"/>
    <property type="match status" value="1"/>
</dbReference>
<protein>
    <recommendedName>
        <fullName evidence="9">Tryptophan synthase alpha chain</fullName>
        <ecNumber evidence="9">4.2.1.20</ecNumber>
    </recommendedName>
</protein>
<evidence type="ECO:0000256" key="7">
    <source>
        <dbReference type="ARBA" id="ARBA00023239"/>
    </source>
</evidence>
<evidence type="ECO:0000256" key="6">
    <source>
        <dbReference type="ARBA" id="ARBA00023141"/>
    </source>
</evidence>
<dbReference type="NCBIfam" id="TIGR00262">
    <property type="entry name" value="trpA"/>
    <property type="match status" value="1"/>
</dbReference>
<evidence type="ECO:0000256" key="4">
    <source>
        <dbReference type="ARBA" id="ARBA00022605"/>
    </source>
</evidence>
<feature type="active site" description="Proton acceptor" evidence="9">
    <location>
        <position position="49"/>
    </location>
</feature>
<evidence type="ECO:0000256" key="10">
    <source>
        <dbReference type="RuleBase" id="RU003662"/>
    </source>
</evidence>
<dbReference type="InterPro" id="IPR002028">
    <property type="entry name" value="Trp_synthase_suA"/>
</dbReference>
<evidence type="ECO:0000256" key="2">
    <source>
        <dbReference type="ARBA" id="ARBA00004733"/>
    </source>
</evidence>
<keyword evidence="4 9" id="KW-0028">Amino-acid biosynthesis</keyword>
<dbReference type="RefSeq" id="WP_305168914.1">
    <property type="nucleotide sequence ID" value="NZ_JAUUUU010000001.1"/>
</dbReference>
<feature type="active site" description="Proton acceptor" evidence="9">
    <location>
        <position position="60"/>
    </location>
</feature>
<dbReference type="InterPro" id="IPR011060">
    <property type="entry name" value="RibuloseP-bd_barrel"/>
</dbReference>
<dbReference type="AlphaFoldDB" id="A0AAW8AZW2"/>
<dbReference type="PANTHER" id="PTHR43406">
    <property type="entry name" value="TRYPTOPHAN SYNTHASE, ALPHA CHAIN"/>
    <property type="match status" value="1"/>
</dbReference>
<dbReference type="Proteomes" id="UP001178354">
    <property type="component" value="Unassembled WGS sequence"/>
</dbReference>
<dbReference type="GO" id="GO:0004834">
    <property type="term" value="F:tryptophan synthase activity"/>
    <property type="evidence" value="ECO:0007669"/>
    <property type="project" value="UniProtKB-UniRule"/>
</dbReference>
<gene>
    <name evidence="9 11" type="primary">trpA</name>
    <name evidence="11" type="ORF">Q8A57_00260</name>
</gene>
<keyword evidence="5 9" id="KW-0822">Tryptophan biosynthesis</keyword>
<keyword evidence="7 9" id="KW-0456">Lyase</keyword>
<dbReference type="SUPFAM" id="SSF51366">
    <property type="entry name" value="Ribulose-phoshate binding barrel"/>
    <property type="match status" value="1"/>
</dbReference>
<organism evidence="11 12">
    <name type="scientific">Porticoccus litoralis</name>
    <dbReference type="NCBI Taxonomy" id="434086"/>
    <lineage>
        <taxon>Bacteria</taxon>
        <taxon>Pseudomonadati</taxon>
        <taxon>Pseudomonadota</taxon>
        <taxon>Gammaproteobacteria</taxon>
        <taxon>Cellvibrionales</taxon>
        <taxon>Porticoccaceae</taxon>
        <taxon>Porticoccus</taxon>
    </lineage>
</organism>
<evidence type="ECO:0000256" key="3">
    <source>
        <dbReference type="ARBA" id="ARBA00011270"/>
    </source>
</evidence>